<proteinExistence type="predicted"/>
<accession>A0AAD9DDS2</accession>
<evidence type="ECO:0000313" key="3">
    <source>
        <dbReference type="Proteomes" id="UP001224775"/>
    </source>
</evidence>
<dbReference type="AlphaFoldDB" id="A0AAD9DDS2"/>
<dbReference type="Proteomes" id="UP001224775">
    <property type="component" value="Unassembled WGS sequence"/>
</dbReference>
<keyword evidence="3" id="KW-1185">Reference proteome</keyword>
<name>A0AAD9DDS2_9STRA</name>
<organism evidence="2 3">
    <name type="scientific">Skeletonema marinoi</name>
    <dbReference type="NCBI Taxonomy" id="267567"/>
    <lineage>
        <taxon>Eukaryota</taxon>
        <taxon>Sar</taxon>
        <taxon>Stramenopiles</taxon>
        <taxon>Ochrophyta</taxon>
        <taxon>Bacillariophyta</taxon>
        <taxon>Coscinodiscophyceae</taxon>
        <taxon>Thalassiosirophycidae</taxon>
        <taxon>Thalassiosirales</taxon>
        <taxon>Skeletonemataceae</taxon>
        <taxon>Skeletonema</taxon>
        <taxon>Skeletonema marinoi-dohrnii complex</taxon>
    </lineage>
</organism>
<sequence length="195" mass="21717">MLASTPVQHIRRQAYPAESSPSPDVWIRRFRYDHNHVLSHHQRDKPSSSGTALPDPVHIRVSPLHIWKAVGLLQTHQEMELFLAVFAAYAMTQPYAEIVLKLLVVFWLVYAVLLISAPKSTTTMTCGSFKTWDETSKLMIRMIGFNILAHIGVVGSILFGGAGNLKAFGIGYSSSSSSFRYLQMMPRMLGCPVGL</sequence>
<keyword evidence="1" id="KW-1133">Transmembrane helix</keyword>
<comment type="caution">
    <text evidence="2">The sequence shown here is derived from an EMBL/GenBank/DDBJ whole genome shotgun (WGS) entry which is preliminary data.</text>
</comment>
<evidence type="ECO:0000256" key="1">
    <source>
        <dbReference type="SAM" id="Phobius"/>
    </source>
</evidence>
<keyword evidence="1" id="KW-0812">Transmembrane</keyword>
<protein>
    <submittedName>
        <fullName evidence="2">Uncharacterized protein</fullName>
    </submittedName>
</protein>
<feature type="transmembrane region" description="Helical" evidence="1">
    <location>
        <begin position="138"/>
        <end position="159"/>
    </location>
</feature>
<dbReference type="EMBL" id="JATAAI010000012">
    <property type="protein sequence ID" value="KAK1741973.1"/>
    <property type="molecule type" value="Genomic_DNA"/>
</dbReference>
<feature type="transmembrane region" description="Helical" evidence="1">
    <location>
        <begin position="98"/>
        <end position="118"/>
    </location>
</feature>
<gene>
    <name evidence="2" type="ORF">QTG54_007546</name>
</gene>
<keyword evidence="1" id="KW-0472">Membrane</keyword>
<evidence type="ECO:0000313" key="2">
    <source>
        <dbReference type="EMBL" id="KAK1741973.1"/>
    </source>
</evidence>
<reference evidence="2" key="1">
    <citation type="submission" date="2023-06" db="EMBL/GenBank/DDBJ databases">
        <title>Survivors Of The Sea: Transcriptome response of Skeletonema marinoi to long-term dormancy.</title>
        <authorList>
            <person name="Pinder M.I.M."/>
            <person name="Kourtchenko O."/>
            <person name="Robertson E.K."/>
            <person name="Larsson T."/>
            <person name="Maumus F."/>
            <person name="Osuna-Cruz C.M."/>
            <person name="Vancaester E."/>
            <person name="Stenow R."/>
            <person name="Vandepoele K."/>
            <person name="Ploug H."/>
            <person name="Bruchert V."/>
            <person name="Godhe A."/>
            <person name="Topel M."/>
        </authorList>
    </citation>
    <scope>NUCLEOTIDE SEQUENCE</scope>
    <source>
        <strain evidence="2">R05AC</strain>
    </source>
</reference>